<keyword evidence="14" id="KW-1185">Reference proteome</keyword>
<protein>
    <recommendedName>
        <fullName evidence="12">C2H2-type domain-containing protein</fullName>
    </recommendedName>
</protein>
<evidence type="ECO:0000256" key="5">
    <source>
        <dbReference type="ARBA" id="ARBA00022771"/>
    </source>
</evidence>
<evidence type="ECO:0000256" key="1">
    <source>
        <dbReference type="ARBA" id="ARBA00004123"/>
    </source>
</evidence>
<organism evidence="13 14">
    <name type="scientific">Entomortierella parvispora</name>
    <dbReference type="NCBI Taxonomy" id="205924"/>
    <lineage>
        <taxon>Eukaryota</taxon>
        <taxon>Fungi</taxon>
        <taxon>Fungi incertae sedis</taxon>
        <taxon>Mucoromycota</taxon>
        <taxon>Mortierellomycotina</taxon>
        <taxon>Mortierellomycetes</taxon>
        <taxon>Mortierellales</taxon>
        <taxon>Mortierellaceae</taxon>
        <taxon>Entomortierella</taxon>
    </lineage>
</organism>
<feature type="domain" description="C2H2-type" evidence="12">
    <location>
        <begin position="927"/>
        <end position="959"/>
    </location>
</feature>
<comment type="similarity">
    <text evidence="2">Belongs to the GLI C2H2-type zinc-finger protein family.</text>
</comment>
<reference evidence="13" key="2">
    <citation type="journal article" date="2022" name="Microbiol. Resour. Announc.">
        <title>Whole-Genome Sequence of Entomortierella parvispora E1425, a Mucoromycotan Fungus Associated with Burkholderiaceae-Related Endosymbiotic Bacteria.</title>
        <authorList>
            <person name="Herlambang A."/>
            <person name="Guo Y."/>
            <person name="Takashima Y."/>
            <person name="Narisawa K."/>
            <person name="Ohta H."/>
            <person name="Nishizawa T."/>
        </authorList>
    </citation>
    <scope>NUCLEOTIDE SEQUENCE</scope>
    <source>
        <strain evidence="13">E1425</strain>
    </source>
</reference>
<gene>
    <name evidence="13" type="ORF">EMPS_10971</name>
</gene>
<keyword evidence="10" id="KW-0175">Coiled coil</keyword>
<keyword evidence="6" id="KW-0862">Zinc</keyword>
<comment type="subcellular location">
    <subcellularLocation>
        <location evidence="1">Nucleus</location>
    </subcellularLocation>
</comment>
<dbReference type="GO" id="GO:0000978">
    <property type="term" value="F:RNA polymerase II cis-regulatory region sequence-specific DNA binding"/>
    <property type="evidence" value="ECO:0007669"/>
    <property type="project" value="TreeGrafter"/>
</dbReference>
<dbReference type="InterPro" id="IPR043359">
    <property type="entry name" value="GLI-like"/>
</dbReference>
<feature type="region of interest" description="Disordered" evidence="11">
    <location>
        <begin position="1017"/>
        <end position="1086"/>
    </location>
</feature>
<evidence type="ECO:0000313" key="14">
    <source>
        <dbReference type="Proteomes" id="UP000827284"/>
    </source>
</evidence>
<dbReference type="PROSITE" id="PS50157">
    <property type="entry name" value="ZINC_FINGER_C2H2_2"/>
    <property type="match status" value="3"/>
</dbReference>
<dbReference type="EMBL" id="BQFW01000015">
    <property type="protein sequence ID" value="GJJ78612.1"/>
    <property type="molecule type" value="Genomic_DNA"/>
</dbReference>
<evidence type="ECO:0000256" key="9">
    <source>
        <dbReference type="PROSITE-ProRule" id="PRU00042"/>
    </source>
</evidence>
<evidence type="ECO:0000256" key="7">
    <source>
        <dbReference type="ARBA" id="ARBA00023125"/>
    </source>
</evidence>
<feature type="domain" description="C2H2-type" evidence="12">
    <location>
        <begin position="960"/>
        <end position="989"/>
    </location>
</feature>
<keyword evidence="7" id="KW-0238">DNA-binding</keyword>
<evidence type="ECO:0000256" key="6">
    <source>
        <dbReference type="ARBA" id="ARBA00022833"/>
    </source>
</evidence>
<dbReference type="SMART" id="SM00355">
    <property type="entry name" value="ZnF_C2H2"/>
    <property type="match status" value="4"/>
</dbReference>
<proteinExistence type="inferred from homology"/>
<evidence type="ECO:0000256" key="4">
    <source>
        <dbReference type="ARBA" id="ARBA00022737"/>
    </source>
</evidence>
<feature type="compositionally biased region" description="Low complexity" evidence="11">
    <location>
        <begin position="1397"/>
        <end position="1406"/>
    </location>
</feature>
<feature type="compositionally biased region" description="Low complexity" evidence="11">
    <location>
        <begin position="19"/>
        <end position="37"/>
    </location>
</feature>
<dbReference type="InterPro" id="IPR036236">
    <property type="entry name" value="Znf_C2H2_sf"/>
</dbReference>
<feature type="region of interest" description="Disordered" evidence="11">
    <location>
        <begin position="1"/>
        <end position="71"/>
    </location>
</feature>
<keyword evidence="5 9" id="KW-0863">Zinc-finger</keyword>
<dbReference type="Gene3D" id="3.30.160.60">
    <property type="entry name" value="Classic Zinc Finger"/>
    <property type="match status" value="4"/>
</dbReference>
<feature type="region of interest" description="Disordered" evidence="11">
    <location>
        <begin position="273"/>
        <end position="292"/>
    </location>
</feature>
<evidence type="ECO:0000256" key="11">
    <source>
        <dbReference type="SAM" id="MobiDB-lite"/>
    </source>
</evidence>
<feature type="compositionally biased region" description="Polar residues" evidence="11">
    <location>
        <begin position="1"/>
        <end position="12"/>
    </location>
</feature>
<feature type="region of interest" description="Disordered" evidence="11">
    <location>
        <begin position="1288"/>
        <end position="1317"/>
    </location>
</feature>
<feature type="region of interest" description="Disordered" evidence="11">
    <location>
        <begin position="827"/>
        <end position="891"/>
    </location>
</feature>
<comment type="caution">
    <text evidence="13">The sequence shown here is derived from an EMBL/GenBank/DDBJ whole genome shotgun (WGS) entry which is preliminary data.</text>
</comment>
<dbReference type="SUPFAM" id="SSF57667">
    <property type="entry name" value="beta-beta-alpha zinc fingers"/>
    <property type="match status" value="3"/>
</dbReference>
<dbReference type="Pfam" id="PF00096">
    <property type="entry name" value="zf-C2H2"/>
    <property type="match status" value="1"/>
</dbReference>
<dbReference type="PROSITE" id="PS00028">
    <property type="entry name" value="ZINC_FINGER_C2H2_1"/>
    <property type="match status" value="3"/>
</dbReference>
<feature type="compositionally biased region" description="Polar residues" evidence="11">
    <location>
        <begin position="1299"/>
        <end position="1314"/>
    </location>
</feature>
<accession>A0A9P3HL10</accession>
<sequence length="1416" mass="154152">MSDSILQPTAADNSAVKDQAPQYHHQQQQQIHQAHNHIMTSSPPPGQPELHSMAAPLDGSAPSAESTSGVTMPSMHTVDLQHQPHSGQLTPSTYAMEGIVLSNTAAGLGHQFVAIPTNQQLQQEHQQQAAAYQHAIQQQHQDIHLQQQHLQHQQQMQHHQQIQLEQQHQQQQQQQQQQHQQQQQQQLQQRAMLPTDGISPQELQGQGGHVEQPQISSQQQHPVLTSLPTSPATGHQQTLLVSPPLLPLDPQSMPPMSFQQSIAMHDGQPHFLASEQQQQQEQQMQQHMQHQQQQQQQIQQMQMEQQHQHQQQILQIQQQQQHQQQLQHQMQQQQQQQPHQQHSRHSSASHSPLSTQDQIQAQSRAETPVIPSQQPTMQARGMHQHQLSFDGQVPPSMDMQLLNAQIQQQQQQHLQEQIQLQQQQQHVRNMMAAAAIASSQQAVLSPAENSMTTLMLPVGQSSTPGHIMGGMQAPTIAGTHNLTTLSPSQQQQPQASLVMQTHAEANFNQPLMHSGGSNTPVDMGYSTPLSSAESMSVFTPMVPSMQPLPLSTTSTPAFTPPEGVVASLADPTKRHRRHPSSGHHSPDLRIAFQKQEFLQQQQQKMAAKEQAMFENLRRVEVEPHQSRSPRAAAAAGLKINVADIQARAMPPVSALLSPNESGQIYSPGPLSGPSPTMGPVCNSLMDTIMEVSSNFQLQNLNDQQTAVKLEAMDVLEPPSTRSELAELSKQELIDKVMEYERQMEGALPGRRLSNVKAEDITQDAHVNLHPVASPPQHHQQPQMLTFSPLPNGHSPSPAPQSIADSQEAEKEDPPATQINTLLQAVQSVTVTSTSSTPSIPQTTEDGEDDEDGDDDDEDNEDEDDEDDGDESTPRKQRKVSSSAISEETSEPRQLMCLWRGCNTPFETMDLLNEHVTEKHIGSGKACYSCDWQGCHRVQKPFTKRHKMYNHLRTHTGERPFKCLVPGCDKKFSRPDSLTTHTKTHSNIRPYVCSVEGCPKAYYHARSLKKHELAHDSKRNGHHRAMRGPGSNSSVLPSSSTDPTATDSSSTAPSQQQQHSHHSHPYHPDFTSNPGKVSKHSGHQRQLSQTAGFNMASSAPSDSAMGSTLLTGSALSSNANSPSPGSTGNGGVFNGSVATGLDSINGLNIVIKPSLSNHSSSSSVPSLSMVMSSVSMASLDEQQQQQQQQQIDASNSMTMDGGFFQQQHSAVVAMNGSMQGTPVGSPGYPSTVAPPTLESMGATPGPNIVNGGHSRQSSMNFHNGAGSLNMTMAMTPINMPADAMAGAHQRLASPPPAGAQQATPLTMSSMHDQGGSTIGGVDNMFMLAQSSPGMGAGTSQDASELLAALGHQSQRSSPSETMMTGMSTPAPLGDANLSITTGSSFADLMVAPDNTLDQQQQQQQQQQPPFNMAPPST</sequence>
<keyword evidence="8" id="KW-0539">Nucleus</keyword>
<evidence type="ECO:0000256" key="8">
    <source>
        <dbReference type="ARBA" id="ARBA00023242"/>
    </source>
</evidence>
<feature type="compositionally biased region" description="Polar residues" evidence="11">
    <location>
        <begin position="776"/>
        <end position="785"/>
    </location>
</feature>
<keyword evidence="4" id="KW-0677">Repeat</keyword>
<feature type="compositionally biased region" description="Polar residues" evidence="11">
    <location>
        <begin position="213"/>
        <end position="237"/>
    </location>
</feature>
<feature type="domain" description="C2H2-type" evidence="12">
    <location>
        <begin position="990"/>
        <end position="1019"/>
    </location>
</feature>
<reference evidence="13" key="1">
    <citation type="submission" date="2021-11" db="EMBL/GenBank/DDBJ databases">
        <authorList>
            <person name="Herlambang A."/>
            <person name="Guo Y."/>
            <person name="Takashima Y."/>
            <person name="Nishizawa T."/>
        </authorList>
    </citation>
    <scope>NUCLEOTIDE SEQUENCE</scope>
    <source>
        <strain evidence="13">E1425</strain>
    </source>
</reference>
<feature type="compositionally biased region" description="Low complexity" evidence="11">
    <location>
        <begin position="827"/>
        <end position="843"/>
    </location>
</feature>
<feature type="compositionally biased region" description="Polar residues" evidence="11">
    <location>
        <begin position="355"/>
        <end position="369"/>
    </location>
</feature>
<dbReference type="GO" id="GO:0005634">
    <property type="term" value="C:nucleus"/>
    <property type="evidence" value="ECO:0007669"/>
    <property type="project" value="UniProtKB-SubCell"/>
</dbReference>
<name>A0A9P3HL10_9FUNG</name>
<dbReference type="InterPro" id="IPR056436">
    <property type="entry name" value="Znf-C2H2_ZIC1-5/GLI1-3-like"/>
</dbReference>
<feature type="region of interest" description="Disordered" evidence="11">
    <location>
        <begin position="197"/>
        <end position="237"/>
    </location>
</feature>
<feature type="region of interest" description="Disordered" evidence="11">
    <location>
        <begin position="1389"/>
        <end position="1416"/>
    </location>
</feature>
<dbReference type="PANTHER" id="PTHR45718">
    <property type="entry name" value="TRANSCRIPTIONAL ACTIVATOR CUBITUS INTERRUPTUS"/>
    <property type="match status" value="1"/>
</dbReference>
<evidence type="ECO:0000256" key="3">
    <source>
        <dbReference type="ARBA" id="ARBA00022723"/>
    </source>
</evidence>
<evidence type="ECO:0000256" key="10">
    <source>
        <dbReference type="SAM" id="Coils"/>
    </source>
</evidence>
<dbReference type="OrthoDB" id="654211at2759"/>
<evidence type="ECO:0000256" key="2">
    <source>
        <dbReference type="ARBA" id="ARBA00010831"/>
    </source>
</evidence>
<feature type="region of interest" description="Disordered" evidence="11">
    <location>
        <begin position="325"/>
        <end position="369"/>
    </location>
</feature>
<keyword evidence="3" id="KW-0479">Metal-binding</keyword>
<dbReference type="PANTHER" id="PTHR45718:SF8">
    <property type="entry name" value="GLIS FAMILY ZINC FINGER 2"/>
    <property type="match status" value="1"/>
</dbReference>
<evidence type="ECO:0000313" key="13">
    <source>
        <dbReference type="EMBL" id="GJJ78612.1"/>
    </source>
</evidence>
<dbReference type="GO" id="GO:0000981">
    <property type="term" value="F:DNA-binding transcription factor activity, RNA polymerase II-specific"/>
    <property type="evidence" value="ECO:0007669"/>
    <property type="project" value="TreeGrafter"/>
</dbReference>
<feature type="region of interest" description="Disordered" evidence="11">
    <location>
        <begin position="769"/>
        <end position="814"/>
    </location>
</feature>
<feature type="compositionally biased region" description="Acidic residues" evidence="11">
    <location>
        <begin position="844"/>
        <end position="870"/>
    </location>
</feature>
<feature type="compositionally biased region" description="Low complexity" evidence="11">
    <location>
        <begin position="325"/>
        <end position="340"/>
    </location>
</feature>
<dbReference type="Proteomes" id="UP000827284">
    <property type="component" value="Unassembled WGS sequence"/>
</dbReference>
<dbReference type="GO" id="GO:0008270">
    <property type="term" value="F:zinc ion binding"/>
    <property type="evidence" value="ECO:0007669"/>
    <property type="project" value="UniProtKB-KW"/>
</dbReference>
<dbReference type="InterPro" id="IPR013087">
    <property type="entry name" value="Znf_C2H2_type"/>
</dbReference>
<feature type="compositionally biased region" description="Low complexity" evidence="11">
    <location>
        <begin position="276"/>
        <end position="292"/>
    </location>
</feature>
<feature type="coiled-coil region" evidence="10">
    <location>
        <begin position="399"/>
        <end position="426"/>
    </location>
</feature>
<evidence type="ECO:0000259" key="12">
    <source>
        <dbReference type="PROSITE" id="PS50157"/>
    </source>
</evidence>
<feature type="compositionally biased region" description="Low complexity" evidence="11">
    <location>
        <begin position="1030"/>
        <end position="1057"/>
    </location>
</feature>
<feature type="region of interest" description="Disordered" evidence="11">
    <location>
        <begin position="143"/>
        <end position="168"/>
    </location>
</feature>
<dbReference type="Pfam" id="PF23561">
    <property type="entry name" value="zf-C2H2_15"/>
    <property type="match status" value="1"/>
</dbReference>
<dbReference type="FunFam" id="3.30.160.60:FF:002343">
    <property type="entry name" value="Zinc finger protein 33A"/>
    <property type="match status" value="1"/>
</dbReference>